<evidence type="ECO:0000256" key="2">
    <source>
        <dbReference type="ARBA" id="ARBA00022694"/>
    </source>
</evidence>
<organism evidence="4 5">
    <name type="scientific">Clunio marinus</name>
    <dbReference type="NCBI Taxonomy" id="568069"/>
    <lineage>
        <taxon>Eukaryota</taxon>
        <taxon>Metazoa</taxon>
        <taxon>Ecdysozoa</taxon>
        <taxon>Arthropoda</taxon>
        <taxon>Hexapoda</taxon>
        <taxon>Insecta</taxon>
        <taxon>Pterygota</taxon>
        <taxon>Neoptera</taxon>
        <taxon>Endopterygota</taxon>
        <taxon>Diptera</taxon>
        <taxon>Nematocera</taxon>
        <taxon>Chironomoidea</taxon>
        <taxon>Chironomidae</taxon>
        <taxon>Clunio</taxon>
    </lineage>
</organism>
<dbReference type="Gene3D" id="3.40.1350.10">
    <property type="match status" value="1"/>
</dbReference>
<sequence length="180" mass="20621">MEIDNNEAGISTTEVQSKEVNKENCKRSLNILKDIKCLGCTNEKKCAATYRTYLDLCETRKYQEVSYKYCPNIQELFITAKKTSADEEEIVIPFVATAKISMEKIEKLQDNFSRPTIKLAICDPSSTIICLFNTLFCFRIDKVHGAMFNQIFFPTLQPHEEIVTVGKYLTKKNSFITTLC</sequence>
<keyword evidence="2" id="KW-0819">tRNA processing</keyword>
<dbReference type="STRING" id="568069.A0A1J1IRP0"/>
<reference evidence="4 5" key="1">
    <citation type="submission" date="2015-04" db="EMBL/GenBank/DDBJ databases">
        <authorList>
            <person name="Syromyatnikov M.Y."/>
            <person name="Popov V.N."/>
        </authorList>
    </citation>
    <scope>NUCLEOTIDE SEQUENCE [LARGE SCALE GENOMIC DNA]</scope>
</reference>
<dbReference type="GO" id="GO:0003676">
    <property type="term" value="F:nucleic acid binding"/>
    <property type="evidence" value="ECO:0007669"/>
    <property type="project" value="InterPro"/>
</dbReference>
<dbReference type="GO" id="GO:0006388">
    <property type="term" value="P:tRNA splicing, via endonucleolytic cleavage and ligation"/>
    <property type="evidence" value="ECO:0007669"/>
    <property type="project" value="InterPro"/>
</dbReference>
<dbReference type="PANTHER" id="PTHR28582:SF1">
    <property type="entry name" value="TRNA-SPLICING ENDONUCLEASE SUBUNIT SEN15"/>
    <property type="match status" value="1"/>
</dbReference>
<evidence type="ECO:0000313" key="4">
    <source>
        <dbReference type="EMBL" id="CRL02909.1"/>
    </source>
</evidence>
<name>A0A1J1IRP0_9DIPT</name>
<dbReference type="SUPFAM" id="SSF53032">
    <property type="entry name" value="tRNA-intron endonuclease catalytic domain-like"/>
    <property type="match status" value="1"/>
</dbReference>
<accession>A0A1J1IRP0</accession>
<dbReference type="EMBL" id="CVRI01000058">
    <property type="protein sequence ID" value="CRL02909.1"/>
    <property type="molecule type" value="Genomic_DNA"/>
</dbReference>
<dbReference type="GO" id="GO:0005634">
    <property type="term" value="C:nucleus"/>
    <property type="evidence" value="ECO:0007669"/>
    <property type="project" value="UniProtKB-ARBA"/>
</dbReference>
<keyword evidence="5" id="KW-1185">Reference proteome</keyword>
<dbReference type="Proteomes" id="UP000183832">
    <property type="component" value="Unassembled WGS sequence"/>
</dbReference>
<dbReference type="InterPro" id="IPR036167">
    <property type="entry name" value="tRNA_intron_Endo_cat-like_sf"/>
</dbReference>
<proteinExistence type="inferred from homology"/>
<dbReference type="AlphaFoldDB" id="A0A1J1IRP0"/>
<evidence type="ECO:0000256" key="1">
    <source>
        <dbReference type="ARBA" id="ARBA00006091"/>
    </source>
</evidence>
<gene>
    <name evidence="4" type="ORF">CLUMA_CG016120</name>
</gene>
<feature type="domain" description="tRNA-splicing endonuclease subunit Sen15" evidence="3">
    <location>
        <begin position="52"/>
        <end position="129"/>
    </location>
</feature>
<dbReference type="InterPro" id="IPR018593">
    <property type="entry name" value="tRNA-endonuc_su_Sen15"/>
</dbReference>
<dbReference type="PANTHER" id="PTHR28582">
    <property type="entry name" value="TRNA-SPLICING ENDONUCLEASE SUBUNIT SEN15"/>
    <property type="match status" value="1"/>
</dbReference>
<protein>
    <submittedName>
        <fullName evidence="4">CLUMA_CG016120, isoform A</fullName>
    </submittedName>
</protein>
<dbReference type="InterPro" id="IPR011856">
    <property type="entry name" value="tRNA_endonuc-like_dom_sf"/>
</dbReference>
<evidence type="ECO:0000259" key="3">
    <source>
        <dbReference type="Pfam" id="PF09631"/>
    </source>
</evidence>
<dbReference type="Pfam" id="PF09631">
    <property type="entry name" value="Sen15"/>
    <property type="match status" value="1"/>
</dbReference>
<evidence type="ECO:0000313" key="5">
    <source>
        <dbReference type="Proteomes" id="UP000183832"/>
    </source>
</evidence>
<dbReference type="OrthoDB" id="10002170at2759"/>
<comment type="similarity">
    <text evidence="1">Belongs to the SEN15 family.</text>
</comment>